<name>A0ABR3Q5K5_9TREE</name>
<feature type="compositionally biased region" description="Polar residues" evidence="1">
    <location>
        <begin position="160"/>
        <end position="171"/>
    </location>
</feature>
<feature type="compositionally biased region" description="Basic and acidic residues" evidence="1">
    <location>
        <begin position="79"/>
        <end position="96"/>
    </location>
</feature>
<feature type="region of interest" description="Disordered" evidence="1">
    <location>
        <begin position="1"/>
        <end position="432"/>
    </location>
</feature>
<protein>
    <recommendedName>
        <fullName evidence="4">Wings apart-like protein C-terminal domain-containing protein</fullName>
    </recommendedName>
</protein>
<evidence type="ECO:0000256" key="1">
    <source>
        <dbReference type="SAM" id="MobiDB-lite"/>
    </source>
</evidence>
<dbReference type="Proteomes" id="UP001565368">
    <property type="component" value="Unassembled WGS sequence"/>
</dbReference>
<comment type="caution">
    <text evidence="2">The sequence shown here is derived from an EMBL/GenBank/DDBJ whole genome shotgun (WGS) entry which is preliminary data.</text>
</comment>
<feature type="compositionally biased region" description="Acidic residues" evidence="1">
    <location>
        <begin position="551"/>
        <end position="561"/>
    </location>
</feature>
<feature type="compositionally biased region" description="Basic residues" evidence="1">
    <location>
        <begin position="227"/>
        <end position="236"/>
    </location>
</feature>
<feature type="compositionally biased region" description="Low complexity" evidence="1">
    <location>
        <begin position="56"/>
        <end position="68"/>
    </location>
</feature>
<keyword evidence="3" id="KW-1185">Reference proteome</keyword>
<reference evidence="2 3" key="1">
    <citation type="submission" date="2023-08" db="EMBL/GenBank/DDBJ databases">
        <title>Annotated Genome Sequence of Vanrija albida AlHP1.</title>
        <authorList>
            <person name="Herzog R."/>
        </authorList>
    </citation>
    <scope>NUCLEOTIDE SEQUENCE [LARGE SCALE GENOMIC DNA]</scope>
    <source>
        <strain evidence="2 3">AlHP1</strain>
    </source>
</reference>
<organism evidence="2 3">
    <name type="scientific">Vanrija albida</name>
    <dbReference type="NCBI Taxonomy" id="181172"/>
    <lineage>
        <taxon>Eukaryota</taxon>
        <taxon>Fungi</taxon>
        <taxon>Dikarya</taxon>
        <taxon>Basidiomycota</taxon>
        <taxon>Agaricomycotina</taxon>
        <taxon>Tremellomycetes</taxon>
        <taxon>Trichosporonales</taxon>
        <taxon>Trichosporonaceae</taxon>
        <taxon>Vanrija</taxon>
    </lineage>
</organism>
<feature type="compositionally biased region" description="Polar residues" evidence="1">
    <location>
        <begin position="183"/>
        <end position="194"/>
    </location>
</feature>
<sequence length="1083" mass="117265">MGTLSIKKLGATAQEPIVLSSDSDDLARPPNPSPAKPRIPPSSSQSERSPGDIARSRSGTASTRASESPLKQSRAQRKYGCDDRGWRPGQLTKRELASSSQVTGTAPRIKREPSQQSQKSPGVGPSKRRRPEVLVEETIISPKRKLPQQQGARKKGRVGESSSSITPSATQLEVARTPRQDVVQDSISYDASPTPTRPKPGPLQDRDPGQQLPPPQPNFGAANGGAPKRKPSGKKGRLSDLMAMDEESYRPPPPKTTRKSSKSSSKSASSSIARNRPPREAAKGQPGRYEIPQMSAPLDMWTRKPSASKGGLLSRPAEVTRAPKAPVAASRAPRALERQRSVSSELSPAPETQAPRPLQRVESSLLSPAPETPEAERISKKGPPPTTPSRTRPPVHFGSAPRASQGAPRPEAKSPSSTESPPTDVAPAFDDIDDVLAQYADFAVSPAQSMVSLASRRSQNATPRTPRHRQATGARLSLSPLASRTHLPTPARSGTDVPNSHSHTPAKPTLTSEIWKEHERDQSREDDSYEKAEMRAEARRERLRQTALQQEEMDEEAELDLDLQFSLPEAAEEQPEEPPEPPRRSTRGRRSNETRPASSPSEPDAEEQARLKSKKKNENAFKKLLNDRARDAARGRGAEAIDAALEALSSPSPSPDRGLLFRGSWGAAGEAAGIDVDEDAKEVAKEFMAARTAAASRQRELAMKVFWGESSPQCEASGSATLSTSNEADAVVKLLQEVQDPSGLMSYLAAGIVDAADEVSLPNISDWLFTLAFSADSNDLAWTAVHNLRQVMERSSTPFMTGERLLARVQSVWASLGAKPESSTSRLFDEAVIKRSRDDASAIICSVVESAARKNWLGTPELEAIVLRLFTLLADPSTTAVLSQQVAQTISTILPALQATVVDLAFKAADLVAALPASLQARVVLALGESTTEVRQLVRWLAISLVLPELRSDDGAAFDTDFLQQGLDRVEVLMAEGTDYWAASDAFTMWSLALGDFDSLAAGSTSSFADDLRRHLIHLLHTIRDKAEEGPAASLKGRMDQLRHVLKLQRDKIRNRRGQHTDAASLLLGQERGQTRLSFVTAQ</sequence>
<feature type="compositionally biased region" description="Basic residues" evidence="1">
    <location>
        <begin position="142"/>
        <end position="156"/>
    </location>
</feature>
<feature type="compositionally biased region" description="Low complexity" evidence="1">
    <location>
        <begin position="262"/>
        <end position="271"/>
    </location>
</feature>
<dbReference type="GeneID" id="95985065"/>
<feature type="compositionally biased region" description="Acidic residues" evidence="1">
    <location>
        <begin position="570"/>
        <end position="579"/>
    </location>
</feature>
<evidence type="ECO:0008006" key="4">
    <source>
        <dbReference type="Google" id="ProtNLM"/>
    </source>
</evidence>
<accession>A0ABR3Q5K5</accession>
<evidence type="ECO:0000313" key="3">
    <source>
        <dbReference type="Proteomes" id="UP001565368"/>
    </source>
</evidence>
<feature type="compositionally biased region" description="Basic and acidic residues" evidence="1">
    <location>
        <begin position="514"/>
        <end position="544"/>
    </location>
</feature>
<proteinExistence type="predicted"/>
<feature type="compositionally biased region" description="Polar residues" evidence="1">
    <location>
        <begin position="449"/>
        <end position="463"/>
    </location>
</feature>
<dbReference type="EMBL" id="JBBXJM010000003">
    <property type="protein sequence ID" value="KAL1410020.1"/>
    <property type="molecule type" value="Genomic_DNA"/>
</dbReference>
<gene>
    <name evidence="2" type="ORF">Q8F55_004022</name>
</gene>
<dbReference type="RefSeq" id="XP_069209964.1">
    <property type="nucleotide sequence ID" value="XM_069352546.1"/>
</dbReference>
<feature type="region of interest" description="Disordered" evidence="1">
    <location>
        <begin position="449"/>
        <end position="621"/>
    </location>
</feature>
<evidence type="ECO:0000313" key="2">
    <source>
        <dbReference type="EMBL" id="KAL1410020.1"/>
    </source>
</evidence>
<feature type="compositionally biased region" description="Pro residues" evidence="1">
    <location>
        <begin position="29"/>
        <end position="40"/>
    </location>
</feature>